<comment type="caution">
    <text evidence="5">The sequence shown here is derived from an EMBL/GenBank/DDBJ whole genome shotgun (WGS) entry which is preliminary data.</text>
</comment>
<evidence type="ECO:0000256" key="3">
    <source>
        <dbReference type="ARBA" id="ARBA00022833"/>
    </source>
</evidence>
<keyword evidence="1" id="KW-0479">Metal-binding</keyword>
<dbReference type="PANTHER" id="PTHR47160:SF10">
    <property type="entry name" value="MULE TRANSPOSASE DOMAIN-CONTAINING PROTEIN"/>
    <property type="match status" value="1"/>
</dbReference>
<organism evidence="5 7">
    <name type="scientific">Didymodactylos carnosus</name>
    <dbReference type="NCBI Taxonomy" id="1234261"/>
    <lineage>
        <taxon>Eukaryota</taxon>
        <taxon>Metazoa</taxon>
        <taxon>Spiralia</taxon>
        <taxon>Gnathifera</taxon>
        <taxon>Rotifera</taxon>
        <taxon>Eurotatoria</taxon>
        <taxon>Bdelloidea</taxon>
        <taxon>Philodinida</taxon>
        <taxon>Philodinidae</taxon>
        <taxon>Didymodactylos</taxon>
    </lineage>
</organism>
<evidence type="ECO:0000256" key="2">
    <source>
        <dbReference type="ARBA" id="ARBA00022771"/>
    </source>
</evidence>
<evidence type="ECO:0000313" key="5">
    <source>
        <dbReference type="EMBL" id="CAF1116496.1"/>
    </source>
</evidence>
<dbReference type="AlphaFoldDB" id="A0A8S2E2J5"/>
<sequence>MDNPCSPSSLQETNKISFVTSNKGKPLLTFGHYLFKCNKTTDTKRYWVCIERQCGAFIHTNLNDEFLLTSGDHTHVAGPDMLEMRALREKMKNRIINETTSITKIYDEEIAKACLSESTAATFPTVVEYRSNMSKARRRATPVIPTSCVFEIPMPYQKTLTQEQFLLMDFYVKRGKDRVVVFATVQQLQLLFNSETIFMDGTFSVAPVGFEQIFLMHVQHFGQETAVAMNEQFQPNRIVTDFETALLPAVRQEFPMAIHTGCLFHFIRSVHRKIISLRLGNDYSKTADIREQCKALMALSLMPISELIQNENARCEHLITQLNAGATPPKESGRTTAFQRRFETLKSRFDKNEINAKQLLHGFGLLLAGPKK</sequence>
<dbReference type="Proteomes" id="UP000682733">
    <property type="component" value="Unassembled WGS sequence"/>
</dbReference>
<gene>
    <name evidence="5" type="ORF">OVA965_LOCUS19978</name>
    <name evidence="6" type="ORF">TMI583_LOCUS20222</name>
</gene>
<dbReference type="Gene3D" id="2.20.25.240">
    <property type="match status" value="1"/>
</dbReference>
<name>A0A8S2E2J5_9BILA</name>
<dbReference type="EMBL" id="CAJNOK010010467">
    <property type="protein sequence ID" value="CAF1116496.1"/>
    <property type="molecule type" value="Genomic_DNA"/>
</dbReference>
<dbReference type="PANTHER" id="PTHR47160">
    <property type="entry name" value="PUTATIVE-RELATED"/>
    <property type="match status" value="1"/>
</dbReference>
<reference evidence="5" key="1">
    <citation type="submission" date="2021-02" db="EMBL/GenBank/DDBJ databases">
        <authorList>
            <person name="Nowell W R."/>
        </authorList>
    </citation>
    <scope>NUCLEOTIDE SEQUENCE</scope>
</reference>
<dbReference type="InterPro" id="IPR007588">
    <property type="entry name" value="Znf_FLYWCH"/>
</dbReference>
<proteinExistence type="predicted"/>
<evidence type="ECO:0000259" key="4">
    <source>
        <dbReference type="Pfam" id="PF04500"/>
    </source>
</evidence>
<keyword evidence="2" id="KW-0863">Zinc-finger</keyword>
<evidence type="ECO:0000313" key="7">
    <source>
        <dbReference type="Proteomes" id="UP000677228"/>
    </source>
</evidence>
<evidence type="ECO:0000313" key="6">
    <source>
        <dbReference type="EMBL" id="CAF3887327.1"/>
    </source>
</evidence>
<protein>
    <recommendedName>
        <fullName evidence="4">FLYWCH-type domain-containing protein</fullName>
    </recommendedName>
</protein>
<feature type="domain" description="FLYWCH-type" evidence="4">
    <location>
        <begin position="18"/>
        <end position="75"/>
    </location>
</feature>
<accession>A0A8S2E2J5</accession>
<dbReference type="EMBL" id="CAJOBA010015390">
    <property type="protein sequence ID" value="CAF3887327.1"/>
    <property type="molecule type" value="Genomic_DNA"/>
</dbReference>
<keyword evidence="3" id="KW-0862">Zinc</keyword>
<dbReference type="Pfam" id="PF04500">
    <property type="entry name" value="FLYWCH"/>
    <property type="match status" value="1"/>
</dbReference>
<evidence type="ECO:0000256" key="1">
    <source>
        <dbReference type="ARBA" id="ARBA00022723"/>
    </source>
</evidence>
<dbReference type="GO" id="GO:0008270">
    <property type="term" value="F:zinc ion binding"/>
    <property type="evidence" value="ECO:0007669"/>
    <property type="project" value="UniProtKB-KW"/>
</dbReference>
<dbReference type="Proteomes" id="UP000677228">
    <property type="component" value="Unassembled WGS sequence"/>
</dbReference>